<gene>
    <name evidence="2" type="ORF">HYPSUDRAFT_764194</name>
</gene>
<evidence type="ECO:0000256" key="1">
    <source>
        <dbReference type="SAM" id="MobiDB-lite"/>
    </source>
</evidence>
<feature type="region of interest" description="Disordered" evidence="1">
    <location>
        <begin position="1"/>
        <end position="141"/>
    </location>
</feature>
<evidence type="ECO:0000313" key="2">
    <source>
        <dbReference type="EMBL" id="KJA20981.1"/>
    </source>
</evidence>
<dbReference type="EMBL" id="KN817562">
    <property type="protein sequence ID" value="KJA20981.1"/>
    <property type="molecule type" value="Genomic_DNA"/>
</dbReference>
<protein>
    <submittedName>
        <fullName evidence="2">Uncharacterized protein</fullName>
    </submittedName>
</protein>
<accession>A0A0D2NWV8</accession>
<dbReference type="Proteomes" id="UP000054270">
    <property type="component" value="Unassembled WGS sequence"/>
</dbReference>
<organism evidence="2 3">
    <name type="scientific">Hypholoma sublateritium (strain FD-334 SS-4)</name>
    <dbReference type="NCBI Taxonomy" id="945553"/>
    <lineage>
        <taxon>Eukaryota</taxon>
        <taxon>Fungi</taxon>
        <taxon>Dikarya</taxon>
        <taxon>Basidiomycota</taxon>
        <taxon>Agaricomycotina</taxon>
        <taxon>Agaricomycetes</taxon>
        <taxon>Agaricomycetidae</taxon>
        <taxon>Agaricales</taxon>
        <taxon>Agaricineae</taxon>
        <taxon>Strophariaceae</taxon>
        <taxon>Hypholoma</taxon>
    </lineage>
</organism>
<feature type="compositionally biased region" description="Low complexity" evidence="1">
    <location>
        <begin position="17"/>
        <end position="29"/>
    </location>
</feature>
<feature type="compositionally biased region" description="Low complexity" evidence="1">
    <location>
        <begin position="123"/>
        <end position="134"/>
    </location>
</feature>
<reference evidence="3" key="1">
    <citation type="submission" date="2014-04" db="EMBL/GenBank/DDBJ databases">
        <title>Evolutionary Origins and Diversification of the Mycorrhizal Mutualists.</title>
        <authorList>
            <consortium name="DOE Joint Genome Institute"/>
            <consortium name="Mycorrhizal Genomics Consortium"/>
            <person name="Kohler A."/>
            <person name="Kuo A."/>
            <person name="Nagy L.G."/>
            <person name="Floudas D."/>
            <person name="Copeland A."/>
            <person name="Barry K.W."/>
            <person name="Cichocki N."/>
            <person name="Veneault-Fourrey C."/>
            <person name="LaButti K."/>
            <person name="Lindquist E.A."/>
            <person name="Lipzen A."/>
            <person name="Lundell T."/>
            <person name="Morin E."/>
            <person name="Murat C."/>
            <person name="Riley R."/>
            <person name="Ohm R."/>
            <person name="Sun H."/>
            <person name="Tunlid A."/>
            <person name="Henrissat B."/>
            <person name="Grigoriev I.V."/>
            <person name="Hibbett D.S."/>
            <person name="Martin F."/>
        </authorList>
    </citation>
    <scope>NUCLEOTIDE SEQUENCE [LARGE SCALE GENOMIC DNA]</scope>
    <source>
        <strain evidence="3">FD-334 SS-4</strain>
    </source>
</reference>
<keyword evidence="3" id="KW-1185">Reference proteome</keyword>
<name>A0A0D2NWV8_HYPSF</name>
<sequence>MRADRFARSRGRRKARTSTTSARATPDSSGCSPHAASAPTPRTALFIARQPRRLPQSQERNESQKTHQARSPCAARCAASTPGARGTGSRGPPSAARRGTRRARTRGAAGTRRGPRQPRSPRCARTGRCTGTRRSPSIVGQARRHARFIYSPGAV</sequence>
<feature type="compositionally biased region" description="Low complexity" evidence="1">
    <location>
        <begin position="69"/>
        <end position="82"/>
    </location>
</feature>
<dbReference type="AlphaFoldDB" id="A0A0D2NWV8"/>
<evidence type="ECO:0000313" key="3">
    <source>
        <dbReference type="Proteomes" id="UP000054270"/>
    </source>
</evidence>
<proteinExistence type="predicted"/>